<accession>A0A151JXM8</accession>
<keyword evidence="3" id="KW-1185">Reference proteome</keyword>
<organism evidence="2 3">
    <name type="scientific">Trachymyrmex septentrionalis</name>
    <dbReference type="NCBI Taxonomy" id="34720"/>
    <lineage>
        <taxon>Eukaryota</taxon>
        <taxon>Metazoa</taxon>
        <taxon>Ecdysozoa</taxon>
        <taxon>Arthropoda</taxon>
        <taxon>Hexapoda</taxon>
        <taxon>Insecta</taxon>
        <taxon>Pterygota</taxon>
        <taxon>Neoptera</taxon>
        <taxon>Endopterygota</taxon>
        <taxon>Hymenoptera</taxon>
        <taxon>Apocrita</taxon>
        <taxon>Aculeata</taxon>
        <taxon>Formicoidea</taxon>
        <taxon>Formicidae</taxon>
        <taxon>Myrmicinae</taxon>
        <taxon>Trachymyrmex</taxon>
    </lineage>
</organism>
<dbReference type="AlphaFoldDB" id="A0A151JXM8"/>
<dbReference type="Proteomes" id="UP000078541">
    <property type="component" value="Unassembled WGS sequence"/>
</dbReference>
<name>A0A151JXM8_9HYME</name>
<protein>
    <submittedName>
        <fullName evidence="2">Uncharacterized protein</fullName>
    </submittedName>
</protein>
<proteinExistence type="predicted"/>
<gene>
    <name evidence="2" type="ORF">ALC56_05794</name>
</gene>
<feature type="region of interest" description="Disordered" evidence="1">
    <location>
        <begin position="1"/>
        <end position="40"/>
    </location>
</feature>
<reference evidence="2 3" key="1">
    <citation type="submission" date="2016-03" db="EMBL/GenBank/DDBJ databases">
        <title>Trachymyrmex septentrionalis WGS genome.</title>
        <authorList>
            <person name="Nygaard S."/>
            <person name="Hu H."/>
            <person name="Boomsma J."/>
            <person name="Zhang G."/>
        </authorList>
    </citation>
    <scope>NUCLEOTIDE SEQUENCE [LARGE SCALE GENOMIC DNA]</scope>
    <source>
        <strain evidence="2">Tsep2-gDNA-1</strain>
        <tissue evidence="2">Whole body</tissue>
    </source>
</reference>
<evidence type="ECO:0000256" key="1">
    <source>
        <dbReference type="SAM" id="MobiDB-lite"/>
    </source>
</evidence>
<sequence>MDRHEGASAPLTVEGYRGEGDVRKGEREREREREREKAKRRWLREEARPSVVAFAKRKTRGLRVKRLPGNSRRFISRFEPARARGRNGGRSPSENWKRKPLLVFDENSFVLSLHSRTLYSWRELTGCGRGCRLVRCSTWSGGLSPWRRGGATVRRRDAAMRLRVRGRGRAVRVRVRLRERMERLVKHVRRVAVSALLKTASTH</sequence>
<dbReference type="PROSITE" id="PS50096">
    <property type="entry name" value="IQ"/>
    <property type="match status" value="1"/>
</dbReference>
<evidence type="ECO:0000313" key="2">
    <source>
        <dbReference type="EMBL" id="KYN39807.1"/>
    </source>
</evidence>
<evidence type="ECO:0000313" key="3">
    <source>
        <dbReference type="Proteomes" id="UP000078541"/>
    </source>
</evidence>
<feature type="compositionally biased region" description="Basic and acidic residues" evidence="1">
    <location>
        <begin position="16"/>
        <end position="40"/>
    </location>
</feature>
<dbReference type="EMBL" id="KQ981567">
    <property type="protein sequence ID" value="KYN39807.1"/>
    <property type="molecule type" value="Genomic_DNA"/>
</dbReference>